<protein>
    <submittedName>
        <fullName evidence="1">Ester cyclase</fullName>
    </submittedName>
</protein>
<organism evidence="1 2">
    <name type="scientific">Nocardia pulmonis</name>
    <dbReference type="NCBI Taxonomy" id="2951408"/>
    <lineage>
        <taxon>Bacteria</taxon>
        <taxon>Bacillati</taxon>
        <taxon>Actinomycetota</taxon>
        <taxon>Actinomycetes</taxon>
        <taxon>Mycobacteriales</taxon>
        <taxon>Nocardiaceae</taxon>
        <taxon>Nocardia</taxon>
    </lineage>
</organism>
<gene>
    <name evidence="1" type="ORF">NDR86_22990</name>
</gene>
<dbReference type="EMBL" id="JAMRXG010000010">
    <property type="protein sequence ID" value="MCM6776357.1"/>
    <property type="molecule type" value="Genomic_DNA"/>
</dbReference>
<reference evidence="1" key="1">
    <citation type="submission" date="2022-06" db="EMBL/GenBank/DDBJ databases">
        <title>Novel species in genus nocardia.</title>
        <authorList>
            <person name="Li F."/>
        </authorList>
    </citation>
    <scope>NUCLEOTIDE SEQUENCE</scope>
    <source>
        <strain evidence="1">CDC141</strain>
    </source>
</reference>
<dbReference type="RefSeq" id="WP_251914664.1">
    <property type="nucleotide sequence ID" value="NZ_JAMRXG010000010.1"/>
</dbReference>
<dbReference type="InterPro" id="IPR032710">
    <property type="entry name" value="NTF2-like_dom_sf"/>
</dbReference>
<keyword evidence="2" id="KW-1185">Reference proteome</keyword>
<dbReference type="Gene3D" id="3.10.450.50">
    <property type="match status" value="1"/>
</dbReference>
<accession>A0A9X2E904</accession>
<dbReference type="Proteomes" id="UP001139157">
    <property type="component" value="Unassembled WGS sequence"/>
</dbReference>
<dbReference type="InterPro" id="IPR009959">
    <property type="entry name" value="Cyclase_SnoaL-like"/>
</dbReference>
<evidence type="ECO:0000313" key="2">
    <source>
        <dbReference type="Proteomes" id="UP001139157"/>
    </source>
</evidence>
<dbReference type="SUPFAM" id="SSF54427">
    <property type="entry name" value="NTF2-like"/>
    <property type="match status" value="1"/>
</dbReference>
<dbReference type="GO" id="GO:0030638">
    <property type="term" value="P:polyketide metabolic process"/>
    <property type="evidence" value="ECO:0007669"/>
    <property type="project" value="InterPro"/>
</dbReference>
<name>A0A9X2E904_9NOCA</name>
<proteinExistence type="predicted"/>
<dbReference type="Pfam" id="PF07366">
    <property type="entry name" value="SnoaL"/>
    <property type="match status" value="1"/>
</dbReference>
<sequence>MTSEIDTLYRRWLFDLWSGDFDIATDICTPDFVGHWPSREVHGPHEAADQVRQSHALFSDIENILDVGPIVAGEFCAARWTFHGSYRGGIPGATAPVGTRVAFSGHDIFRVGQGRFVEYWVMSDGMGLMSQLGVG</sequence>
<evidence type="ECO:0000313" key="1">
    <source>
        <dbReference type="EMBL" id="MCM6776357.1"/>
    </source>
</evidence>
<comment type="caution">
    <text evidence="1">The sequence shown here is derived from an EMBL/GenBank/DDBJ whole genome shotgun (WGS) entry which is preliminary data.</text>
</comment>
<dbReference type="AlphaFoldDB" id="A0A9X2E904"/>